<feature type="compositionally biased region" description="Low complexity" evidence="1">
    <location>
        <begin position="121"/>
        <end position="132"/>
    </location>
</feature>
<sequence length="256" mass="28568">MVETSVRAVTADEEKKIAAEAQLDAILKPHMEGQRFQTDDGTIKPQAPAQEEKTTGAPQEASVYETEYQAAATAQDKAQVAAKHGDWQKAYGNAQNALGEVRVRAETFEQQLEAERSRSVPPVQQPQQTQQNPYQAFDNFQVVQPKDEYDDQATRMNEAFKGYTMQLGQALEQRYGNTINQLTQTIEGIKRMPQNYAVDAATEATLVNELNLGNLPEWQQKSIVQRIAGQKTSSNTNTTAQLRQTPQEKAIQRAVN</sequence>
<proteinExistence type="predicted"/>
<feature type="compositionally biased region" description="Polar residues" evidence="1">
    <location>
        <begin position="230"/>
        <end position="247"/>
    </location>
</feature>
<dbReference type="EMBL" id="LAZR01032913">
    <property type="protein sequence ID" value="KKL49566.1"/>
    <property type="molecule type" value="Genomic_DNA"/>
</dbReference>
<evidence type="ECO:0000256" key="1">
    <source>
        <dbReference type="SAM" id="MobiDB-lite"/>
    </source>
</evidence>
<feature type="region of interest" description="Disordered" evidence="1">
    <location>
        <begin position="229"/>
        <end position="256"/>
    </location>
</feature>
<organism evidence="2">
    <name type="scientific">marine sediment metagenome</name>
    <dbReference type="NCBI Taxonomy" id="412755"/>
    <lineage>
        <taxon>unclassified sequences</taxon>
        <taxon>metagenomes</taxon>
        <taxon>ecological metagenomes</taxon>
    </lineage>
</organism>
<name>A0A0F9D7B7_9ZZZZ</name>
<feature type="compositionally biased region" description="Basic and acidic residues" evidence="1">
    <location>
        <begin position="30"/>
        <end position="42"/>
    </location>
</feature>
<feature type="non-terminal residue" evidence="2">
    <location>
        <position position="256"/>
    </location>
</feature>
<reference evidence="2" key="1">
    <citation type="journal article" date="2015" name="Nature">
        <title>Complex archaea that bridge the gap between prokaryotes and eukaryotes.</title>
        <authorList>
            <person name="Spang A."/>
            <person name="Saw J.H."/>
            <person name="Jorgensen S.L."/>
            <person name="Zaremba-Niedzwiedzka K."/>
            <person name="Martijn J."/>
            <person name="Lind A.E."/>
            <person name="van Eijk R."/>
            <person name="Schleper C."/>
            <person name="Guy L."/>
            <person name="Ettema T.J."/>
        </authorList>
    </citation>
    <scope>NUCLEOTIDE SEQUENCE</scope>
</reference>
<gene>
    <name evidence="2" type="ORF">LCGC14_2314240</name>
</gene>
<dbReference type="AlphaFoldDB" id="A0A0F9D7B7"/>
<feature type="region of interest" description="Disordered" evidence="1">
    <location>
        <begin position="30"/>
        <end position="61"/>
    </location>
</feature>
<evidence type="ECO:0000313" key="2">
    <source>
        <dbReference type="EMBL" id="KKL49566.1"/>
    </source>
</evidence>
<protein>
    <submittedName>
        <fullName evidence="2">Uncharacterized protein</fullName>
    </submittedName>
</protein>
<comment type="caution">
    <text evidence="2">The sequence shown here is derived from an EMBL/GenBank/DDBJ whole genome shotgun (WGS) entry which is preliminary data.</text>
</comment>
<accession>A0A0F9D7B7</accession>
<feature type="region of interest" description="Disordered" evidence="1">
    <location>
        <begin position="112"/>
        <end position="132"/>
    </location>
</feature>